<dbReference type="AlphaFoldDB" id="A0A2R6X1N1"/>
<name>A0A2R6X1N1_MARPO</name>
<feature type="compositionally biased region" description="Polar residues" evidence="1">
    <location>
        <begin position="157"/>
        <end position="170"/>
    </location>
</feature>
<evidence type="ECO:0000256" key="1">
    <source>
        <dbReference type="SAM" id="MobiDB-lite"/>
    </source>
</evidence>
<evidence type="ECO:0000313" key="3">
    <source>
        <dbReference type="Proteomes" id="UP000244005"/>
    </source>
</evidence>
<reference evidence="3" key="1">
    <citation type="journal article" date="2017" name="Cell">
        <title>Insights into land plant evolution garnered from the Marchantia polymorpha genome.</title>
        <authorList>
            <person name="Bowman J.L."/>
            <person name="Kohchi T."/>
            <person name="Yamato K.T."/>
            <person name="Jenkins J."/>
            <person name="Shu S."/>
            <person name="Ishizaki K."/>
            <person name="Yamaoka S."/>
            <person name="Nishihama R."/>
            <person name="Nakamura Y."/>
            <person name="Berger F."/>
            <person name="Adam C."/>
            <person name="Aki S.S."/>
            <person name="Althoff F."/>
            <person name="Araki T."/>
            <person name="Arteaga-Vazquez M.A."/>
            <person name="Balasubrmanian S."/>
            <person name="Barry K."/>
            <person name="Bauer D."/>
            <person name="Boehm C.R."/>
            <person name="Briginshaw L."/>
            <person name="Caballero-Perez J."/>
            <person name="Catarino B."/>
            <person name="Chen F."/>
            <person name="Chiyoda S."/>
            <person name="Chovatia M."/>
            <person name="Davies K.M."/>
            <person name="Delmans M."/>
            <person name="Demura T."/>
            <person name="Dierschke T."/>
            <person name="Dolan L."/>
            <person name="Dorantes-Acosta A.E."/>
            <person name="Eklund D.M."/>
            <person name="Florent S.N."/>
            <person name="Flores-Sandoval E."/>
            <person name="Fujiyama A."/>
            <person name="Fukuzawa H."/>
            <person name="Galik B."/>
            <person name="Grimanelli D."/>
            <person name="Grimwood J."/>
            <person name="Grossniklaus U."/>
            <person name="Hamada T."/>
            <person name="Haseloff J."/>
            <person name="Hetherington A.J."/>
            <person name="Higo A."/>
            <person name="Hirakawa Y."/>
            <person name="Hundley H.N."/>
            <person name="Ikeda Y."/>
            <person name="Inoue K."/>
            <person name="Inoue S.I."/>
            <person name="Ishida S."/>
            <person name="Jia Q."/>
            <person name="Kakita M."/>
            <person name="Kanazawa T."/>
            <person name="Kawai Y."/>
            <person name="Kawashima T."/>
            <person name="Kennedy M."/>
            <person name="Kinose K."/>
            <person name="Kinoshita T."/>
            <person name="Kohara Y."/>
            <person name="Koide E."/>
            <person name="Komatsu K."/>
            <person name="Kopischke S."/>
            <person name="Kubo M."/>
            <person name="Kyozuka J."/>
            <person name="Lagercrantz U."/>
            <person name="Lin S.S."/>
            <person name="Lindquist E."/>
            <person name="Lipzen A.M."/>
            <person name="Lu C.W."/>
            <person name="De Luna E."/>
            <person name="Martienssen R.A."/>
            <person name="Minamino N."/>
            <person name="Mizutani M."/>
            <person name="Mizutani M."/>
            <person name="Mochizuki N."/>
            <person name="Monte I."/>
            <person name="Mosher R."/>
            <person name="Nagasaki H."/>
            <person name="Nakagami H."/>
            <person name="Naramoto S."/>
            <person name="Nishitani K."/>
            <person name="Ohtani M."/>
            <person name="Okamoto T."/>
            <person name="Okumura M."/>
            <person name="Phillips J."/>
            <person name="Pollak B."/>
            <person name="Reinders A."/>
            <person name="Rovekamp M."/>
            <person name="Sano R."/>
            <person name="Sawa S."/>
            <person name="Schmid M.W."/>
            <person name="Shirakawa M."/>
            <person name="Solano R."/>
            <person name="Spunde A."/>
            <person name="Suetsugu N."/>
            <person name="Sugano S."/>
            <person name="Sugiyama A."/>
            <person name="Sun R."/>
            <person name="Suzuki Y."/>
            <person name="Takenaka M."/>
            <person name="Takezawa D."/>
            <person name="Tomogane H."/>
            <person name="Tsuzuki M."/>
            <person name="Ueda T."/>
            <person name="Umeda M."/>
            <person name="Ward J.M."/>
            <person name="Watanabe Y."/>
            <person name="Yazaki K."/>
            <person name="Yokoyama R."/>
            <person name="Yoshitake Y."/>
            <person name="Yotsui I."/>
            <person name="Zachgo S."/>
            <person name="Schmutz J."/>
        </authorList>
    </citation>
    <scope>NUCLEOTIDE SEQUENCE [LARGE SCALE GENOMIC DNA]</scope>
    <source>
        <strain evidence="3">Tak-1</strain>
    </source>
</reference>
<keyword evidence="3" id="KW-1185">Reference proteome</keyword>
<protein>
    <submittedName>
        <fullName evidence="2">Uncharacterized protein</fullName>
    </submittedName>
</protein>
<feature type="compositionally biased region" description="Low complexity" evidence="1">
    <location>
        <begin position="259"/>
        <end position="271"/>
    </location>
</feature>
<dbReference type="Proteomes" id="UP000244005">
    <property type="component" value="Unassembled WGS sequence"/>
</dbReference>
<accession>A0A2R6X1N1</accession>
<feature type="compositionally biased region" description="Basic and acidic residues" evidence="1">
    <location>
        <begin position="129"/>
        <end position="154"/>
    </location>
</feature>
<evidence type="ECO:0000313" key="2">
    <source>
        <dbReference type="EMBL" id="PTQ39996.1"/>
    </source>
</evidence>
<gene>
    <name evidence="2" type="ORF">MARPO_0042s0042</name>
</gene>
<dbReference type="EMBL" id="KZ772714">
    <property type="protein sequence ID" value="PTQ39996.1"/>
    <property type="molecule type" value="Genomic_DNA"/>
</dbReference>
<sequence>MLASSFMEIIIRFRSWLEKKFSKDSIQIALLFATTNTFHTNVVEKADSRTPEDFIIYAALKATTSLMQLHRETWPPPPLSRSNARNKFIGNHTMRKDDATKIRHTEVIRSSSTTDSVEGPAPGKPKLFVQEDKNRRQYRDRVRLPERQATDGHAHRSGQQNCSASPTHRSATAWIMPTPGKERPGAGRSSDTGRAKNPRPALIGFASKDKTTHRSVPPSALGASSAPGGPSVPNLPRSPGEGSVARDEKGECFAALAPSVSSRLVSSRDSSGGNRTSAPKVKRLREPPAKCSFVPPSLARSVPLSSPARLG</sequence>
<feature type="region of interest" description="Disordered" evidence="1">
    <location>
        <begin position="106"/>
        <end position="311"/>
    </location>
</feature>
<proteinExistence type="predicted"/>
<organism evidence="2 3">
    <name type="scientific">Marchantia polymorpha</name>
    <name type="common">Common liverwort</name>
    <name type="synonym">Marchantia aquatica</name>
    <dbReference type="NCBI Taxonomy" id="3197"/>
    <lineage>
        <taxon>Eukaryota</taxon>
        <taxon>Viridiplantae</taxon>
        <taxon>Streptophyta</taxon>
        <taxon>Embryophyta</taxon>
        <taxon>Marchantiophyta</taxon>
        <taxon>Marchantiopsida</taxon>
        <taxon>Marchantiidae</taxon>
        <taxon>Marchantiales</taxon>
        <taxon>Marchantiaceae</taxon>
        <taxon>Marchantia</taxon>
    </lineage>
</organism>